<dbReference type="GO" id="GO:0005886">
    <property type="term" value="C:plasma membrane"/>
    <property type="evidence" value="ECO:0007669"/>
    <property type="project" value="UniProtKB-SubCell"/>
</dbReference>
<dbReference type="KEGG" id="sbal:HUE88_05740"/>
<evidence type="ECO:0000256" key="3">
    <source>
        <dbReference type="ARBA" id="ARBA00022475"/>
    </source>
</evidence>
<evidence type="ECO:0000256" key="2">
    <source>
        <dbReference type="ARBA" id="ARBA00010388"/>
    </source>
</evidence>
<keyword evidence="3" id="KW-1003">Cell membrane</keyword>
<keyword evidence="4 7" id="KW-0812">Transmembrane</keyword>
<dbReference type="InterPro" id="IPR050601">
    <property type="entry name" value="CPA3_antiporter_subunitC"/>
</dbReference>
<dbReference type="Proteomes" id="UP000593994">
    <property type="component" value="Chromosome"/>
</dbReference>
<comment type="subcellular location">
    <subcellularLocation>
        <location evidence="1">Cell membrane</location>
        <topology evidence="1">Multi-pass membrane protein</topology>
    </subcellularLocation>
</comment>
<gene>
    <name evidence="8" type="ORF">HUE88_05740</name>
</gene>
<evidence type="ECO:0000313" key="9">
    <source>
        <dbReference type="Proteomes" id="UP000593994"/>
    </source>
</evidence>
<dbReference type="EMBL" id="CP054492">
    <property type="protein sequence ID" value="QOY53445.1"/>
    <property type="molecule type" value="Genomic_DNA"/>
</dbReference>
<feature type="transmembrane region" description="Helical" evidence="7">
    <location>
        <begin position="6"/>
        <end position="24"/>
    </location>
</feature>
<evidence type="ECO:0000256" key="6">
    <source>
        <dbReference type="ARBA" id="ARBA00023136"/>
    </source>
</evidence>
<dbReference type="Pfam" id="PF00420">
    <property type="entry name" value="Oxidored_q2"/>
    <property type="match status" value="1"/>
</dbReference>
<proteinExistence type="inferred from homology"/>
<reference evidence="8 9" key="1">
    <citation type="submission" date="2020-05" db="EMBL/GenBank/DDBJ databases">
        <title>Sulfurimonas marisnigri, sp. nov., and Sulfurimonas baltica, sp. nov., manganese oxide reducing chemolithoautotrophs of the class Epsilonproteobacteria isolated from the pelagic redoxclines of the Black and Baltic Seas and emended description of the genus Sulfurimonas.</title>
        <authorList>
            <person name="Henkel J.V."/>
            <person name="Laudan C."/>
            <person name="Werner J."/>
            <person name="Neu T."/>
            <person name="Plewe S."/>
            <person name="Sproer C."/>
            <person name="Bunk B."/>
            <person name="Schulz-Vogt H.N."/>
        </authorList>
    </citation>
    <scope>NUCLEOTIDE SEQUENCE [LARGE SCALE GENOMIC DNA]</scope>
    <source>
        <strain evidence="8 9">GD2</strain>
    </source>
</reference>
<protein>
    <submittedName>
        <fullName evidence="8">NADH-quinone oxidoreductase subunit K</fullName>
    </submittedName>
</protein>
<accession>A0A7S7RPI7</accession>
<evidence type="ECO:0000256" key="7">
    <source>
        <dbReference type="SAM" id="Phobius"/>
    </source>
</evidence>
<evidence type="ECO:0000256" key="1">
    <source>
        <dbReference type="ARBA" id="ARBA00004651"/>
    </source>
</evidence>
<sequence length="101" mass="10635">MLFIYALTGAGLFCLGLYALIVYVHLLRKILAINIMGSGVFLVLVSLALRSGNAQPDPVPHAMVITGIVVAISATALALMLMLKVTIATGKAELPNSKKVE</sequence>
<keyword evidence="9" id="KW-1185">Reference proteome</keyword>
<name>A0A7S7RPI7_9BACT</name>
<dbReference type="InterPro" id="IPR039428">
    <property type="entry name" value="NUOK/Mnh_C1-like"/>
</dbReference>
<keyword evidence="5 7" id="KW-1133">Transmembrane helix</keyword>
<feature type="transmembrane region" description="Helical" evidence="7">
    <location>
        <begin position="61"/>
        <end position="83"/>
    </location>
</feature>
<evidence type="ECO:0000256" key="5">
    <source>
        <dbReference type="ARBA" id="ARBA00022989"/>
    </source>
</evidence>
<dbReference type="PANTHER" id="PTHR34583">
    <property type="entry name" value="ANTIPORTER SUBUNIT MNHC2-RELATED"/>
    <property type="match status" value="1"/>
</dbReference>
<keyword evidence="6 7" id="KW-0472">Membrane</keyword>
<organism evidence="8 9">
    <name type="scientific">Candidatus Sulfurimonas baltica</name>
    <dbReference type="NCBI Taxonomy" id="2740404"/>
    <lineage>
        <taxon>Bacteria</taxon>
        <taxon>Pseudomonadati</taxon>
        <taxon>Campylobacterota</taxon>
        <taxon>Epsilonproteobacteria</taxon>
        <taxon>Campylobacterales</taxon>
        <taxon>Sulfurimonadaceae</taxon>
        <taxon>Sulfurimonas</taxon>
    </lineage>
</organism>
<evidence type="ECO:0000313" key="8">
    <source>
        <dbReference type="EMBL" id="QOY53445.1"/>
    </source>
</evidence>
<feature type="transmembrane region" description="Helical" evidence="7">
    <location>
        <begin position="31"/>
        <end position="49"/>
    </location>
</feature>
<dbReference type="AlphaFoldDB" id="A0A7S7RPI7"/>
<comment type="similarity">
    <text evidence="2">Belongs to the CPA3 antiporters (TC 2.A.63) subunit C family.</text>
</comment>
<evidence type="ECO:0000256" key="4">
    <source>
        <dbReference type="ARBA" id="ARBA00022692"/>
    </source>
</evidence>
<dbReference type="PANTHER" id="PTHR34583:SF2">
    <property type="entry name" value="ANTIPORTER SUBUNIT MNHC2-RELATED"/>
    <property type="match status" value="1"/>
</dbReference>
<dbReference type="Gene3D" id="1.10.287.3510">
    <property type="match status" value="1"/>
</dbReference>